<keyword evidence="2" id="KW-0378">Hydrolase</keyword>
<keyword evidence="3" id="KW-0443">Lipid metabolism</keyword>
<keyword evidence="5" id="KW-1185">Reference proteome</keyword>
<reference evidence="4 5" key="1">
    <citation type="submission" date="2019-08" db="EMBL/GenBank/DDBJ databases">
        <title>Antarcticibacterium arcticum sp. nov., a bacterium isolated from marine sediment of the Canadian Beaufort Sea.</title>
        <authorList>
            <person name="Lee Y.M."/>
            <person name="Baek K."/>
            <person name="Lee D.-H."/>
            <person name="Shin S.C."/>
            <person name="Jin Y.K."/>
            <person name="Park Y."/>
        </authorList>
    </citation>
    <scope>NUCLEOTIDE SEQUENCE [LARGE SCALE GENOMIC DNA]</scope>
    <source>
        <strain evidence="4 5">PAMC 28998</strain>
    </source>
</reference>
<protein>
    <submittedName>
        <fullName evidence="4">DUF479 domain-containing protein</fullName>
    </submittedName>
</protein>
<dbReference type="EMBL" id="CP042476">
    <property type="protein sequence ID" value="QED36491.1"/>
    <property type="molecule type" value="Genomic_DNA"/>
</dbReference>
<dbReference type="PIRSF" id="PIRSF011489">
    <property type="entry name" value="DUF479"/>
    <property type="match status" value="1"/>
</dbReference>
<dbReference type="RefSeq" id="WP_146830353.1">
    <property type="nucleotide sequence ID" value="NZ_CP042476.1"/>
</dbReference>
<evidence type="ECO:0000313" key="4">
    <source>
        <dbReference type="EMBL" id="QED36491.1"/>
    </source>
</evidence>
<proteinExistence type="predicted"/>
<dbReference type="PANTHER" id="PTHR38764">
    <property type="entry name" value="ACYL CARRIER PROTEIN PHOSPHODIESTERASE"/>
    <property type="match status" value="1"/>
</dbReference>
<dbReference type="OrthoDB" id="8442777at2"/>
<evidence type="ECO:0000256" key="2">
    <source>
        <dbReference type="ARBA" id="ARBA00022801"/>
    </source>
</evidence>
<keyword evidence="1" id="KW-0444">Lipid biosynthesis</keyword>
<dbReference type="PANTHER" id="PTHR38764:SF1">
    <property type="entry name" value="ACYL CARRIER PROTEIN PHOSPHODIESTERASE"/>
    <property type="match status" value="1"/>
</dbReference>
<dbReference type="InterPro" id="IPR007431">
    <property type="entry name" value="ACP_PD"/>
</dbReference>
<evidence type="ECO:0000256" key="3">
    <source>
        <dbReference type="ARBA" id="ARBA00023098"/>
    </source>
</evidence>
<dbReference type="AlphaFoldDB" id="A0A5B8YFY5"/>
<dbReference type="Proteomes" id="UP000321954">
    <property type="component" value="Chromosome"/>
</dbReference>
<dbReference type="KEGG" id="anp:FK178_01620"/>
<accession>A0A5B8YFY5</accession>
<name>A0A5B8YFY5_9FLAO</name>
<organism evidence="4 5">
    <name type="scientific">Antarcticibacterium arcticum</name>
    <dbReference type="NCBI Taxonomy" id="2585771"/>
    <lineage>
        <taxon>Bacteria</taxon>
        <taxon>Pseudomonadati</taxon>
        <taxon>Bacteroidota</taxon>
        <taxon>Flavobacteriia</taxon>
        <taxon>Flavobacteriales</taxon>
        <taxon>Flavobacteriaceae</taxon>
        <taxon>Antarcticibacterium</taxon>
    </lineage>
</organism>
<gene>
    <name evidence="4" type="ORF">FK178_01620</name>
</gene>
<evidence type="ECO:0000256" key="1">
    <source>
        <dbReference type="ARBA" id="ARBA00022516"/>
    </source>
</evidence>
<dbReference type="GO" id="GO:0006633">
    <property type="term" value="P:fatty acid biosynthetic process"/>
    <property type="evidence" value="ECO:0007669"/>
    <property type="project" value="InterPro"/>
</dbReference>
<sequence length="194" mass="22702">MNFLAHIYLSGDDPQIKIGNFIADSVKGKQFIHYPKGIQKGIILHRAIDTFTDTHPTVRKGVRRLFPIYSHYSTVIIDILYDHFLAANWKVYSLIPLEEYVADFYDLLKQNIEVLPLPIRGFLPIMIRDNWLLKYATVPGIGEILSQMNHRTGNKSQMNLAVRELELYYTEFEQEFKSFFKDMEQFATEKIPKL</sequence>
<dbReference type="Pfam" id="PF04336">
    <property type="entry name" value="ACP_PD"/>
    <property type="match status" value="1"/>
</dbReference>
<dbReference type="GO" id="GO:0008770">
    <property type="term" value="F:[acyl-carrier-protein] phosphodiesterase activity"/>
    <property type="evidence" value="ECO:0007669"/>
    <property type="project" value="InterPro"/>
</dbReference>
<evidence type="ECO:0000313" key="5">
    <source>
        <dbReference type="Proteomes" id="UP000321954"/>
    </source>
</evidence>